<organism evidence="2 3">
    <name type="scientific">Brachyspira murdochii</name>
    <dbReference type="NCBI Taxonomy" id="84378"/>
    <lineage>
        <taxon>Bacteria</taxon>
        <taxon>Pseudomonadati</taxon>
        <taxon>Spirochaetota</taxon>
        <taxon>Spirochaetia</taxon>
        <taxon>Brachyspirales</taxon>
        <taxon>Brachyspiraceae</taxon>
        <taxon>Brachyspira</taxon>
    </lineage>
</organism>
<dbReference type="Proteomes" id="UP000238924">
    <property type="component" value="Unassembled WGS sequence"/>
</dbReference>
<dbReference type="EMBL" id="JJMJ01000016">
    <property type="protein sequence ID" value="PPS23159.1"/>
    <property type="molecule type" value="Genomic_DNA"/>
</dbReference>
<evidence type="ECO:0000256" key="1">
    <source>
        <dbReference type="SAM" id="MobiDB-lite"/>
    </source>
</evidence>
<keyword evidence="3" id="KW-1185">Reference proteome</keyword>
<evidence type="ECO:0000313" key="3">
    <source>
        <dbReference type="Proteomes" id="UP000238924"/>
    </source>
</evidence>
<accession>A0ABX5B740</accession>
<name>A0ABX5B740_9SPIR</name>
<reference evidence="2 3" key="1">
    <citation type="submission" date="2014-04" db="EMBL/GenBank/DDBJ databases">
        <title>Whole genome sequence of 'Brachyspira hampsonii' D13-03603F2.</title>
        <authorList>
            <person name="Patterson A.H."/>
            <person name="Chaban B."/>
            <person name="Fernando C."/>
            <person name="Harding J.C."/>
            <person name="Hill J.E."/>
        </authorList>
    </citation>
    <scope>NUCLEOTIDE SEQUENCE [LARGE SCALE GENOMIC DNA]</scope>
    <source>
        <strain evidence="2 3">D13-03603F2</strain>
    </source>
</reference>
<gene>
    <name evidence="2" type="ORF">DJ52_00825</name>
</gene>
<evidence type="ECO:0000313" key="2">
    <source>
        <dbReference type="EMBL" id="PPS23159.1"/>
    </source>
</evidence>
<feature type="compositionally biased region" description="Polar residues" evidence="1">
    <location>
        <begin position="1"/>
        <end position="10"/>
    </location>
</feature>
<sequence length="60" mass="6917">MTKNNITAENTVEKEENNNHYNDALIPDDALILNDEKEYKSLIDEYNDIIKEAETGIFAE</sequence>
<dbReference type="RefSeq" id="WP_104617828.1">
    <property type="nucleotide sequence ID" value="NZ_JAWLPZ010000010.1"/>
</dbReference>
<comment type="caution">
    <text evidence="2">The sequence shown here is derived from an EMBL/GenBank/DDBJ whole genome shotgun (WGS) entry which is preliminary data.</text>
</comment>
<protein>
    <submittedName>
        <fullName evidence="2">Uncharacterized protein</fullName>
    </submittedName>
</protein>
<feature type="region of interest" description="Disordered" evidence="1">
    <location>
        <begin position="1"/>
        <end position="21"/>
    </location>
</feature>
<proteinExistence type="predicted"/>